<reference evidence="4 5" key="1">
    <citation type="submission" date="2024-02" db="EMBL/GenBank/DDBJ databases">
        <title>Seven novel Bacillus-like species.</title>
        <authorList>
            <person name="Liu G."/>
        </authorList>
    </citation>
    <scope>NUCLEOTIDE SEQUENCE [LARGE SCALE GENOMIC DNA]</scope>
    <source>
        <strain evidence="4 5">FJAT-52991</strain>
    </source>
</reference>
<gene>
    <name evidence="4" type="ORF">WDJ61_11220</name>
</gene>
<dbReference type="PANTHER" id="PTHR39161:SF2">
    <property type="entry name" value="ADAPTER PROTEIN MECA 2"/>
    <property type="match status" value="1"/>
</dbReference>
<accession>A0ABZ2N2A4</accession>
<keyword evidence="3" id="KW-0178">Competence</keyword>
<dbReference type="EMBL" id="CP147404">
    <property type="protein sequence ID" value="WXB91838.1"/>
    <property type="molecule type" value="Genomic_DNA"/>
</dbReference>
<organism evidence="4 5">
    <name type="scientific">Bacillus kandeliae</name>
    <dbReference type="NCBI Taxonomy" id="3129297"/>
    <lineage>
        <taxon>Bacteria</taxon>
        <taxon>Bacillati</taxon>
        <taxon>Bacillota</taxon>
        <taxon>Bacilli</taxon>
        <taxon>Bacillales</taxon>
        <taxon>Bacillaceae</taxon>
        <taxon>Bacillus</taxon>
    </lineage>
</organism>
<dbReference type="InterPro" id="IPR008681">
    <property type="entry name" value="Neg-reg_MecA"/>
</dbReference>
<dbReference type="Pfam" id="PF05389">
    <property type="entry name" value="MecA"/>
    <property type="match status" value="1"/>
</dbReference>
<evidence type="ECO:0000256" key="3">
    <source>
        <dbReference type="ARBA" id="ARBA00023287"/>
    </source>
</evidence>
<evidence type="ECO:0000256" key="2">
    <source>
        <dbReference type="ARBA" id="ARBA00011738"/>
    </source>
</evidence>
<sequence length="194" mass="22736">MMRIERLSDNQVKLSVTYDELRKKGCLKKHILEDSFVWHEIFDEMLDAIEEQLNIDTEGMIAIEVHSMAGDELVLILTIEHLDFFNKLDDVSGGKNDEYGFEQTIKFTDIEDLIGLVHDEKRIRSIPSSLFYFKGAYYVSFSFDFDSQFDAFEAILMEYGLYSSLPEEMLKEYALTIIPSEAMRKLYQYFIKQV</sequence>
<evidence type="ECO:0000313" key="5">
    <source>
        <dbReference type="Proteomes" id="UP001387364"/>
    </source>
</evidence>
<keyword evidence="5" id="KW-1185">Reference proteome</keyword>
<comment type="similarity">
    <text evidence="1">Belongs to the MecA family.</text>
</comment>
<name>A0ABZ2N2A4_9BACI</name>
<evidence type="ECO:0000313" key="4">
    <source>
        <dbReference type="EMBL" id="WXB91838.1"/>
    </source>
</evidence>
<evidence type="ECO:0000256" key="1">
    <source>
        <dbReference type="ARBA" id="ARBA00005397"/>
    </source>
</evidence>
<dbReference type="PANTHER" id="PTHR39161">
    <property type="entry name" value="ADAPTER PROTEIN MECA"/>
    <property type="match status" value="1"/>
</dbReference>
<dbReference type="RefSeq" id="WP_338749729.1">
    <property type="nucleotide sequence ID" value="NZ_CP147404.1"/>
</dbReference>
<dbReference type="InterPro" id="IPR038471">
    <property type="entry name" value="MecA_C_sf"/>
</dbReference>
<protein>
    <submittedName>
        <fullName evidence="4">Adaptor protein MecA</fullName>
    </submittedName>
</protein>
<comment type="subunit">
    <text evidence="2">Homodimer.</text>
</comment>
<dbReference type="Gene3D" id="3.30.70.1950">
    <property type="match status" value="1"/>
</dbReference>
<proteinExistence type="inferred from homology"/>
<dbReference type="Proteomes" id="UP001387364">
    <property type="component" value="Chromosome"/>
</dbReference>